<dbReference type="SUPFAM" id="SSF46785">
    <property type="entry name" value="Winged helix' DNA-binding domain"/>
    <property type="match status" value="1"/>
</dbReference>
<protein>
    <submittedName>
        <fullName evidence="3">Replication initiator protein A</fullName>
    </submittedName>
</protein>
<gene>
    <name evidence="4" type="ORF">DWY88_18255</name>
    <name evidence="3" type="ORF">OZZ17_05580</name>
</gene>
<dbReference type="Pfam" id="PF19481">
    <property type="entry name" value="DUF6017"/>
    <property type="match status" value="1"/>
</dbReference>
<dbReference type="EMBL" id="QRTJ01000084">
    <property type="protein sequence ID" value="RGQ57273.1"/>
    <property type="molecule type" value="Genomic_DNA"/>
</dbReference>
<dbReference type="InterPro" id="IPR010724">
    <property type="entry name" value="RepA_N"/>
</dbReference>
<feature type="domain" description="Replication initiator A N-terminal" evidence="1">
    <location>
        <begin position="16"/>
        <end position="90"/>
    </location>
</feature>
<dbReference type="InterPro" id="IPR046059">
    <property type="entry name" value="DUF6017"/>
</dbReference>
<dbReference type="Proteomes" id="UP001079535">
    <property type="component" value="Unassembled WGS sequence"/>
</dbReference>
<reference evidence="3" key="2">
    <citation type="submission" date="2022-11" db="EMBL/GenBank/DDBJ databases">
        <title>Temperate bacteriophages infecting mucin-degrading bacterium Ruminococcus gnavus from the human gut.</title>
        <authorList>
            <person name="Buttimer C."/>
        </authorList>
    </citation>
    <scope>NUCLEOTIDE SEQUENCE</scope>
    <source>
        <strain evidence="3">CCUG 49994</strain>
    </source>
</reference>
<evidence type="ECO:0000313" key="4">
    <source>
        <dbReference type="EMBL" id="RGQ57273.1"/>
    </source>
</evidence>
<dbReference type="Pfam" id="PF06970">
    <property type="entry name" value="RepA_N"/>
    <property type="match status" value="1"/>
</dbReference>
<dbReference type="Proteomes" id="UP000286137">
    <property type="component" value="Unassembled WGS sequence"/>
</dbReference>
<proteinExistence type="predicted"/>
<organism evidence="4 5">
    <name type="scientific">Mediterraneibacter gnavus</name>
    <name type="common">Ruminococcus gnavus</name>
    <dbReference type="NCBI Taxonomy" id="33038"/>
    <lineage>
        <taxon>Bacteria</taxon>
        <taxon>Bacillati</taxon>
        <taxon>Bacillota</taxon>
        <taxon>Clostridia</taxon>
        <taxon>Lachnospirales</taxon>
        <taxon>Lachnospiraceae</taxon>
        <taxon>Mediterraneibacter</taxon>
    </lineage>
</organism>
<dbReference type="EMBL" id="JAPRAY010000006">
    <property type="protein sequence ID" value="MCZ0667015.1"/>
    <property type="molecule type" value="Genomic_DNA"/>
</dbReference>
<evidence type="ECO:0000259" key="1">
    <source>
        <dbReference type="Pfam" id="PF06970"/>
    </source>
</evidence>
<evidence type="ECO:0000313" key="5">
    <source>
        <dbReference type="Proteomes" id="UP000286137"/>
    </source>
</evidence>
<accession>A0A2N5NY92</accession>
<comment type="caution">
    <text evidence="4">The sequence shown here is derived from an EMBL/GenBank/DDBJ whole genome shotgun (WGS) entry which is preliminary data.</text>
</comment>
<reference evidence="4 5" key="1">
    <citation type="submission" date="2018-08" db="EMBL/GenBank/DDBJ databases">
        <title>A genome reference for cultivated species of the human gut microbiota.</title>
        <authorList>
            <person name="Zou Y."/>
            <person name="Xue W."/>
            <person name="Luo G."/>
        </authorList>
    </citation>
    <scope>NUCLEOTIDE SEQUENCE [LARGE SCALE GENOMIC DNA]</scope>
    <source>
        <strain evidence="4 5">AF27-4BH</strain>
    </source>
</reference>
<feature type="domain" description="DUF6017" evidence="2">
    <location>
        <begin position="266"/>
        <end position="371"/>
    </location>
</feature>
<dbReference type="RefSeq" id="WP_101872414.1">
    <property type="nucleotide sequence ID" value="NZ_JADMTD010000031.1"/>
</dbReference>
<evidence type="ECO:0000313" key="3">
    <source>
        <dbReference type="EMBL" id="MCZ0667015.1"/>
    </source>
</evidence>
<dbReference type="InterPro" id="IPR036390">
    <property type="entry name" value="WH_DNA-bd_sf"/>
</dbReference>
<dbReference type="AlphaFoldDB" id="A0A2N5NY92"/>
<evidence type="ECO:0000259" key="2">
    <source>
        <dbReference type="Pfam" id="PF19481"/>
    </source>
</evidence>
<name>A0A2N5NY92_MEDGN</name>
<sequence>MKRRLYYYGEDVLSKSFLILPKELVFTESLAKMSAKSKILYCVLRERLILSARNNWKDENGRIYLIYSIEKMAQDLFYSRATIMRMMDELENLGLIERRKQGLGKPNLVYLCNSETIAELLSGADIEIEEWEQGETEHRLTCQICNPEHTVIEDVTETMEIQEESAVSDVTCQICNPEESRIEQQEQIESEDCATDQQYQNWQSQNQNDPMTCQICNFQKYQDCNPNNTEYKNNNRYKHLSIMYTVNHSRVQDRWMDRDCVEAFFRKKWEYDVLLQDGADADLLSVLLAVAVDTCSRKSTTIHRFGRREYTTAELRTQFSKLTMSHIQYVLYSLGQTTTRIHNIRAYLLTSLYNAPDTMTFYYSWKVYEDLGYQPVSNFGNNDKSDPFRISEHRFFARSAERKQYVWR</sequence>